<accession>A0A016U654</accession>
<proteinExistence type="predicted"/>
<dbReference type="InterPro" id="IPR023398">
    <property type="entry name" value="TIF_eIF4e-like"/>
</dbReference>
<evidence type="ECO:0000313" key="1">
    <source>
        <dbReference type="EMBL" id="EYC10038.1"/>
    </source>
</evidence>
<reference evidence="2" key="1">
    <citation type="journal article" date="2015" name="Nat. Genet.">
        <title>The genome and transcriptome of the zoonotic hookworm Ancylostoma ceylanicum identify infection-specific gene families.</title>
        <authorList>
            <person name="Schwarz E.M."/>
            <person name="Hu Y."/>
            <person name="Antoshechkin I."/>
            <person name="Miller M.M."/>
            <person name="Sternberg P.W."/>
            <person name="Aroian R.V."/>
        </authorList>
    </citation>
    <scope>NUCLEOTIDE SEQUENCE</scope>
    <source>
        <strain evidence="2">HY135</strain>
    </source>
</reference>
<sequence>MKLNQSVIQHKGAGDSIVGLPQELLLRHPLQSRWALWYLKADRNKEWEDCLKVFYVVSISSLYLLRRILTYQPERNIT</sequence>
<dbReference type="Gene3D" id="3.30.760.10">
    <property type="entry name" value="RNA Cap, Translation Initiation Factor Eif4e"/>
    <property type="match status" value="1"/>
</dbReference>
<dbReference type="Proteomes" id="UP000024635">
    <property type="component" value="Unassembled WGS sequence"/>
</dbReference>
<keyword evidence="2" id="KW-1185">Reference proteome</keyword>
<dbReference type="SUPFAM" id="SSF55418">
    <property type="entry name" value="eIF4e-like"/>
    <property type="match status" value="1"/>
</dbReference>
<organism evidence="1 2">
    <name type="scientific">Ancylostoma ceylanicum</name>
    <dbReference type="NCBI Taxonomy" id="53326"/>
    <lineage>
        <taxon>Eukaryota</taxon>
        <taxon>Metazoa</taxon>
        <taxon>Ecdysozoa</taxon>
        <taxon>Nematoda</taxon>
        <taxon>Chromadorea</taxon>
        <taxon>Rhabditida</taxon>
        <taxon>Rhabditina</taxon>
        <taxon>Rhabditomorpha</taxon>
        <taxon>Strongyloidea</taxon>
        <taxon>Ancylostomatidae</taxon>
        <taxon>Ancylostomatinae</taxon>
        <taxon>Ancylostoma</taxon>
    </lineage>
</organism>
<dbReference type="OrthoDB" id="590761at2759"/>
<protein>
    <submittedName>
        <fullName evidence="1">Uncharacterized protein</fullName>
    </submittedName>
</protein>
<dbReference type="EMBL" id="JARK01001393">
    <property type="protein sequence ID" value="EYC10038.1"/>
    <property type="molecule type" value="Genomic_DNA"/>
</dbReference>
<comment type="caution">
    <text evidence="1">The sequence shown here is derived from an EMBL/GenBank/DDBJ whole genome shotgun (WGS) entry which is preliminary data.</text>
</comment>
<evidence type="ECO:0000313" key="2">
    <source>
        <dbReference type="Proteomes" id="UP000024635"/>
    </source>
</evidence>
<dbReference type="STRING" id="53326.A0A016U654"/>
<gene>
    <name evidence="1" type="primary">Acey_s0057.g2733</name>
    <name evidence="1" type="ORF">Y032_0057g2733</name>
</gene>
<dbReference type="AlphaFoldDB" id="A0A016U654"/>
<name>A0A016U654_9BILA</name>